<protein>
    <recommendedName>
        <fullName evidence="3">MFS transporter</fullName>
    </recommendedName>
</protein>
<sequence>MRFVDFLRTTVLLSAGAATLLATLTVISATREFDPVLVYVAAAWWVIAAGYGAYLGRRAETNPPIAGLLARARSTTTLPELRPATTLLNRLWALILFTLVAGVGGIFFAQIPAIATGFAILWPLSLRRQEQAVAAIEERDAVRFYVEPSTSPVQAIELVRTPGFGGDFLAAGANGRG</sequence>
<gene>
    <name evidence="2" type="ORF">AVDCRST_MAG30-4658</name>
</gene>
<dbReference type="AlphaFoldDB" id="A0A6J4U708"/>
<dbReference type="EMBL" id="CADCVS010000612">
    <property type="protein sequence ID" value="CAA9540132.1"/>
    <property type="molecule type" value="Genomic_DNA"/>
</dbReference>
<feature type="transmembrane region" description="Helical" evidence="1">
    <location>
        <begin position="36"/>
        <end position="54"/>
    </location>
</feature>
<proteinExistence type="predicted"/>
<keyword evidence="1" id="KW-1133">Transmembrane helix</keyword>
<accession>A0A6J4U708</accession>
<evidence type="ECO:0008006" key="3">
    <source>
        <dbReference type="Google" id="ProtNLM"/>
    </source>
</evidence>
<keyword evidence="1" id="KW-0472">Membrane</keyword>
<organism evidence="2">
    <name type="scientific">uncultured Solirubrobacteraceae bacterium</name>
    <dbReference type="NCBI Taxonomy" id="1162706"/>
    <lineage>
        <taxon>Bacteria</taxon>
        <taxon>Bacillati</taxon>
        <taxon>Actinomycetota</taxon>
        <taxon>Thermoleophilia</taxon>
        <taxon>Solirubrobacterales</taxon>
        <taxon>Solirubrobacteraceae</taxon>
        <taxon>environmental samples</taxon>
    </lineage>
</organism>
<keyword evidence="1" id="KW-0812">Transmembrane</keyword>
<feature type="transmembrane region" description="Helical" evidence="1">
    <location>
        <begin position="6"/>
        <end position="29"/>
    </location>
</feature>
<feature type="transmembrane region" description="Helical" evidence="1">
    <location>
        <begin position="91"/>
        <end position="122"/>
    </location>
</feature>
<name>A0A6J4U708_9ACTN</name>
<evidence type="ECO:0000313" key="2">
    <source>
        <dbReference type="EMBL" id="CAA9540132.1"/>
    </source>
</evidence>
<reference evidence="2" key="1">
    <citation type="submission" date="2020-02" db="EMBL/GenBank/DDBJ databases">
        <authorList>
            <person name="Meier V. D."/>
        </authorList>
    </citation>
    <scope>NUCLEOTIDE SEQUENCE</scope>
    <source>
        <strain evidence="2">AVDCRST_MAG30</strain>
    </source>
</reference>
<evidence type="ECO:0000256" key="1">
    <source>
        <dbReference type="SAM" id="Phobius"/>
    </source>
</evidence>